<evidence type="ECO:0000256" key="1">
    <source>
        <dbReference type="SAM" id="MobiDB-lite"/>
    </source>
</evidence>
<evidence type="ECO:0000313" key="3">
    <source>
        <dbReference type="EMBL" id="RWA18909.1"/>
    </source>
</evidence>
<comment type="caution">
    <text evidence="3">The sequence shown here is derived from an EMBL/GenBank/DDBJ whole genome shotgun (WGS) entry which is preliminary data.</text>
</comment>
<name>A0A439DRT6_9MYCO</name>
<protein>
    <submittedName>
        <fullName evidence="3">Uncharacterized protein</fullName>
    </submittedName>
</protein>
<evidence type="ECO:0000313" key="4">
    <source>
        <dbReference type="Proteomes" id="UP000287177"/>
    </source>
</evidence>
<sequence>MLIMKGRSVTAAGAAVLVLALGACAEPAPPTGTPTTTSSADSSQPLGASTSGQAPAPVLTVDEVLRALNRAGLPAPNPVDTTAQECGAAQCEQSVVTDTLRVKSFASPAQAAQYAVPRRIKHVGTVTVSFPPHLPPAEQQRYWSVISALVR</sequence>
<evidence type="ECO:0000256" key="2">
    <source>
        <dbReference type="SAM" id="SignalP"/>
    </source>
</evidence>
<dbReference type="PROSITE" id="PS51257">
    <property type="entry name" value="PROKAR_LIPOPROTEIN"/>
    <property type="match status" value="1"/>
</dbReference>
<feature type="compositionally biased region" description="Low complexity" evidence="1">
    <location>
        <begin position="33"/>
        <end position="45"/>
    </location>
</feature>
<accession>A0A439DRT6</accession>
<feature type="region of interest" description="Disordered" evidence="1">
    <location>
        <begin position="29"/>
        <end position="55"/>
    </location>
</feature>
<feature type="signal peptide" evidence="2">
    <location>
        <begin position="1"/>
        <end position="25"/>
    </location>
</feature>
<proteinExistence type="predicted"/>
<keyword evidence="2" id="KW-0732">Signal</keyword>
<reference evidence="3 4" key="1">
    <citation type="submission" date="2013-06" db="EMBL/GenBank/DDBJ databases">
        <title>The draft sequence of the Mycobacterium elephantis genome.</title>
        <authorList>
            <person name="Pettersson F.B."/>
            <person name="Das S."/>
            <person name="Dasgupta S."/>
            <person name="Bhattacharya A."/>
            <person name="Kirsebom L.A."/>
        </authorList>
    </citation>
    <scope>NUCLEOTIDE SEQUENCE [LARGE SCALE GENOMIC DNA]</scope>
    <source>
        <strain evidence="3 4">DSM 44368</strain>
    </source>
</reference>
<dbReference type="Proteomes" id="UP000287177">
    <property type="component" value="Unassembled WGS sequence"/>
</dbReference>
<dbReference type="EMBL" id="ATDN01000023">
    <property type="protein sequence ID" value="RWA18909.1"/>
    <property type="molecule type" value="Genomic_DNA"/>
</dbReference>
<dbReference type="AlphaFoldDB" id="A0A439DRT6"/>
<organism evidence="3 4">
    <name type="scientific">Mycolicibacterium elephantis DSM 44368</name>
    <dbReference type="NCBI Taxonomy" id="1335622"/>
    <lineage>
        <taxon>Bacteria</taxon>
        <taxon>Bacillati</taxon>
        <taxon>Actinomycetota</taxon>
        <taxon>Actinomycetes</taxon>
        <taxon>Mycobacteriales</taxon>
        <taxon>Mycobacteriaceae</taxon>
        <taxon>Mycolicibacterium</taxon>
    </lineage>
</organism>
<feature type="chain" id="PRO_5019038268" evidence="2">
    <location>
        <begin position="26"/>
        <end position="151"/>
    </location>
</feature>
<gene>
    <name evidence="3" type="ORF">MELE44368_04520</name>
</gene>
<keyword evidence="4" id="KW-1185">Reference proteome</keyword>